<dbReference type="Pfam" id="PF01740">
    <property type="entry name" value="STAS"/>
    <property type="match status" value="1"/>
</dbReference>
<reference evidence="7" key="3">
    <citation type="submission" date="2025-09" db="UniProtKB">
        <authorList>
            <consortium name="Ensembl"/>
        </authorList>
    </citation>
    <scope>IDENTIFICATION</scope>
</reference>
<dbReference type="NCBIfam" id="TIGR00815">
    <property type="entry name" value="sulP"/>
    <property type="match status" value="1"/>
</dbReference>
<feature type="transmembrane region" description="Helical" evidence="5">
    <location>
        <begin position="413"/>
        <end position="430"/>
    </location>
</feature>
<dbReference type="Gene3D" id="3.30.750.24">
    <property type="entry name" value="STAS domain"/>
    <property type="match status" value="1"/>
</dbReference>
<dbReference type="GO" id="GO:0016020">
    <property type="term" value="C:membrane"/>
    <property type="evidence" value="ECO:0007669"/>
    <property type="project" value="UniProtKB-SubCell"/>
</dbReference>
<keyword evidence="8" id="KW-1185">Reference proteome</keyword>
<dbReference type="InterPro" id="IPR001902">
    <property type="entry name" value="SLC26A/SulP_fam"/>
</dbReference>
<evidence type="ECO:0000313" key="8">
    <source>
        <dbReference type="Proteomes" id="UP000007875"/>
    </source>
</evidence>
<feature type="domain" description="STAS" evidence="6">
    <location>
        <begin position="512"/>
        <end position="664"/>
    </location>
</feature>
<dbReference type="InParanoid" id="H2YJM2"/>
<dbReference type="SUPFAM" id="SSF52091">
    <property type="entry name" value="SpoIIaa-like"/>
    <property type="match status" value="1"/>
</dbReference>
<dbReference type="InterPro" id="IPR011547">
    <property type="entry name" value="SLC26A/SulP_dom"/>
</dbReference>
<dbReference type="HOGENOM" id="CLU_003182_9_4_1"/>
<feature type="transmembrane region" description="Helical" evidence="5">
    <location>
        <begin position="450"/>
        <end position="479"/>
    </location>
</feature>
<evidence type="ECO:0000313" key="7">
    <source>
        <dbReference type="Ensembl" id="ENSCSAVP00000005521.1"/>
    </source>
</evidence>
<dbReference type="GeneTree" id="ENSGT01150000286920"/>
<feature type="transmembrane region" description="Helical" evidence="5">
    <location>
        <begin position="388"/>
        <end position="406"/>
    </location>
</feature>
<dbReference type="AlphaFoldDB" id="H2YJM2"/>
<feature type="transmembrane region" description="Helical" evidence="5">
    <location>
        <begin position="45"/>
        <end position="62"/>
    </location>
</feature>
<accession>H2YJM2</accession>
<feature type="transmembrane region" description="Helical" evidence="5">
    <location>
        <begin position="234"/>
        <end position="251"/>
    </location>
</feature>
<dbReference type="STRING" id="51511.ENSCSAVP00000005521"/>
<dbReference type="Proteomes" id="UP000007875">
    <property type="component" value="Unassembled WGS sequence"/>
</dbReference>
<feature type="transmembrane region" description="Helical" evidence="5">
    <location>
        <begin position="353"/>
        <end position="372"/>
    </location>
</feature>
<evidence type="ECO:0000259" key="6">
    <source>
        <dbReference type="PROSITE" id="PS50801"/>
    </source>
</evidence>
<dbReference type="GO" id="GO:0008271">
    <property type="term" value="F:secondary active sulfate transmembrane transporter activity"/>
    <property type="evidence" value="ECO:0007669"/>
    <property type="project" value="InterPro"/>
</dbReference>
<dbReference type="Ensembl" id="ENSCSAVT00000005595.1">
    <property type="protein sequence ID" value="ENSCSAVP00000005521.1"/>
    <property type="gene ID" value="ENSCSAVG00000003302.1"/>
</dbReference>
<keyword evidence="2 5" id="KW-0812">Transmembrane</keyword>
<sequence>VERFKRKTKEYYHKKAENPGKSARKFFTSILPIFHWVRHYKFKQWIVSDIISGITVGVMQIPQGMSYALLAGQHPIYGLYTAFFPVLIYAVFGTSRHYSMDWSFAITSLMLGSTVSSAVPDPVVNATASQAEQDLAWKAVYDERILLGTSAALLGGIFLQKLRILNLGIIVIYLSDPMISGFTFGNAVQVFVSQLKGLFGVSAGSYSGPLNIIWIIRDVIVNLTTLDAAGRERVSATVIISAICVIFLLGVKEINERFKKKLPLGIPIPGEIIVVIVGTGVSYGADLAGNFGVQIIGEIPSGLPVPQVPPVDKFSSIVGSAIPIAIIGYAVAVSMAKIFGGTFGYKISPNQELVAYGVANITSSFFFCFPAFPSMSRSCVQVDSGGKTQLVAILSALLMLLVLLWIGPVFKTIPNACLASIVAVAIKGMLRKARDLPPIWKVSKLDGIVWILTMLATVFLDVILGLVVGVLVSLLFLVFRTQMIASERLVQVDDTEIYRKAGTFPKPDDKEVVVIAFRGAMHFANRQALSKVLMRCTGIDPGIELSRKRKLDAIRLKAMQEEESVYFYSLENSSVIEMNGHPKRVKCVVLDCSLISFMDSPSVKLLKKARYNDNEVDNYTTLGVKILLANVCSEVSHVLEVGDFISKYGADVIFLSVHDAVTWWHSRDELGTICEESFTATRL</sequence>
<evidence type="ECO:0000256" key="5">
    <source>
        <dbReference type="SAM" id="Phobius"/>
    </source>
</evidence>
<dbReference type="Pfam" id="PF00916">
    <property type="entry name" value="Sulfate_transp"/>
    <property type="match status" value="1"/>
</dbReference>
<evidence type="ECO:0000256" key="1">
    <source>
        <dbReference type="ARBA" id="ARBA00004141"/>
    </source>
</evidence>
<organism evidence="7 8">
    <name type="scientific">Ciona savignyi</name>
    <name type="common">Pacific transparent sea squirt</name>
    <dbReference type="NCBI Taxonomy" id="51511"/>
    <lineage>
        <taxon>Eukaryota</taxon>
        <taxon>Metazoa</taxon>
        <taxon>Chordata</taxon>
        <taxon>Tunicata</taxon>
        <taxon>Ascidiacea</taxon>
        <taxon>Phlebobranchia</taxon>
        <taxon>Cionidae</taxon>
        <taxon>Ciona</taxon>
    </lineage>
</organism>
<proteinExistence type="predicted"/>
<dbReference type="PANTHER" id="PTHR11814">
    <property type="entry name" value="SULFATE TRANSPORTER"/>
    <property type="match status" value="1"/>
</dbReference>
<comment type="subcellular location">
    <subcellularLocation>
        <location evidence="1">Membrane</location>
        <topology evidence="1">Multi-pass membrane protein</topology>
    </subcellularLocation>
</comment>
<keyword evidence="3 5" id="KW-1133">Transmembrane helix</keyword>
<feature type="transmembrane region" description="Helical" evidence="5">
    <location>
        <begin position="272"/>
        <end position="297"/>
    </location>
</feature>
<reference evidence="7" key="2">
    <citation type="submission" date="2025-08" db="UniProtKB">
        <authorList>
            <consortium name="Ensembl"/>
        </authorList>
    </citation>
    <scope>IDENTIFICATION</scope>
</reference>
<reference evidence="8" key="1">
    <citation type="submission" date="2003-08" db="EMBL/GenBank/DDBJ databases">
        <authorList>
            <person name="Birren B."/>
            <person name="Nusbaum C."/>
            <person name="Abebe A."/>
            <person name="Abouelleil A."/>
            <person name="Adekoya E."/>
            <person name="Ait-zahra M."/>
            <person name="Allen N."/>
            <person name="Allen T."/>
            <person name="An P."/>
            <person name="Anderson M."/>
            <person name="Anderson S."/>
            <person name="Arachchi H."/>
            <person name="Armbruster J."/>
            <person name="Bachantsang P."/>
            <person name="Baldwin J."/>
            <person name="Barry A."/>
            <person name="Bayul T."/>
            <person name="Blitshsteyn B."/>
            <person name="Bloom T."/>
            <person name="Blye J."/>
            <person name="Boguslavskiy L."/>
            <person name="Borowsky M."/>
            <person name="Boukhgalter B."/>
            <person name="Brunache A."/>
            <person name="Butler J."/>
            <person name="Calixte N."/>
            <person name="Calvo S."/>
            <person name="Camarata J."/>
            <person name="Campo K."/>
            <person name="Chang J."/>
            <person name="Cheshatsang Y."/>
            <person name="Citroen M."/>
            <person name="Collymore A."/>
            <person name="Considine T."/>
            <person name="Cook A."/>
            <person name="Cooke P."/>
            <person name="Corum B."/>
            <person name="Cuomo C."/>
            <person name="David R."/>
            <person name="Dawoe T."/>
            <person name="Degray S."/>
            <person name="Dodge S."/>
            <person name="Dooley K."/>
            <person name="Dorje P."/>
            <person name="Dorjee K."/>
            <person name="Dorris L."/>
            <person name="Duffey N."/>
            <person name="Dupes A."/>
            <person name="Elkins T."/>
            <person name="Engels R."/>
            <person name="Erickson J."/>
            <person name="Farina A."/>
            <person name="Faro S."/>
            <person name="Ferreira P."/>
            <person name="Fischer H."/>
            <person name="Fitzgerald M."/>
            <person name="Foley K."/>
            <person name="Gage D."/>
            <person name="Galagan J."/>
            <person name="Gearin G."/>
            <person name="Gnerre S."/>
            <person name="Gnirke A."/>
            <person name="Goyette A."/>
            <person name="Graham J."/>
            <person name="Grandbois E."/>
            <person name="Gyaltsen K."/>
            <person name="Hafez N."/>
            <person name="Hagopian D."/>
            <person name="Hagos B."/>
            <person name="Hall J."/>
            <person name="Hatcher B."/>
            <person name="Heller A."/>
            <person name="Higgins H."/>
            <person name="Honan T."/>
            <person name="Horn A."/>
            <person name="Houde N."/>
            <person name="Hughes L."/>
            <person name="Hulme W."/>
            <person name="Husby E."/>
            <person name="Iliev I."/>
            <person name="Jaffe D."/>
            <person name="Jones C."/>
            <person name="Kamal M."/>
            <person name="Kamat A."/>
            <person name="Kamvysselis M."/>
            <person name="Karlsson E."/>
            <person name="Kells C."/>
            <person name="Kieu A."/>
            <person name="Kisner P."/>
            <person name="Kodira C."/>
            <person name="Kulbokas E."/>
            <person name="Labutti K."/>
            <person name="Lama D."/>
            <person name="Landers T."/>
            <person name="Leger J."/>
            <person name="Levine S."/>
            <person name="Lewis D."/>
            <person name="Lewis T."/>
            <person name="Lindblad-toh K."/>
            <person name="Liu X."/>
            <person name="Lokyitsang T."/>
            <person name="Lokyitsang Y."/>
            <person name="Lucien O."/>
            <person name="Lui A."/>
            <person name="Ma L.J."/>
            <person name="Mabbitt R."/>
            <person name="Macdonald J."/>
            <person name="Maclean C."/>
            <person name="Major J."/>
            <person name="Manning J."/>
            <person name="Marabella R."/>
            <person name="Maru K."/>
            <person name="Matthews C."/>
            <person name="Mauceli E."/>
            <person name="Mccarthy M."/>
            <person name="Mcdonough S."/>
            <person name="Mcghee T."/>
            <person name="Meldrim J."/>
            <person name="Meneus L."/>
            <person name="Mesirov J."/>
            <person name="Mihalev A."/>
            <person name="Mihova T."/>
            <person name="Mikkelsen T."/>
            <person name="Mlenga V."/>
            <person name="Moru K."/>
            <person name="Mozes J."/>
            <person name="Mulrain L."/>
            <person name="Munson G."/>
            <person name="Naylor J."/>
            <person name="Newes C."/>
            <person name="Nguyen C."/>
            <person name="Nguyen N."/>
            <person name="Nguyen T."/>
            <person name="Nicol R."/>
            <person name="Nielsen C."/>
            <person name="Nizzari M."/>
            <person name="Norbu C."/>
            <person name="Norbu N."/>
            <person name="O'donnell P."/>
            <person name="Okoawo O."/>
            <person name="O'leary S."/>
            <person name="Omotosho B."/>
            <person name="O'neill K."/>
            <person name="Osman S."/>
            <person name="Parker S."/>
            <person name="Perrin D."/>
            <person name="Phunkhang P."/>
            <person name="Piqani B."/>
            <person name="Purcell S."/>
            <person name="Rachupka T."/>
            <person name="Ramasamy U."/>
            <person name="Rameau R."/>
            <person name="Ray V."/>
            <person name="Raymond C."/>
            <person name="Retta R."/>
            <person name="Richardson S."/>
            <person name="Rise C."/>
            <person name="Rodriguez J."/>
            <person name="Rogers J."/>
            <person name="Rogov P."/>
            <person name="Rutman M."/>
            <person name="Schupbach R."/>
            <person name="Seaman C."/>
            <person name="Settipalli S."/>
            <person name="Sharpe T."/>
            <person name="Sheridan J."/>
            <person name="Sherpa N."/>
            <person name="Shi J."/>
            <person name="Smirnov S."/>
            <person name="Smith C."/>
            <person name="Sougnez C."/>
            <person name="Spencer B."/>
            <person name="Stalker J."/>
            <person name="Stange-thomann N."/>
            <person name="Stavropoulos S."/>
            <person name="Stetson K."/>
            <person name="Stone C."/>
            <person name="Stone S."/>
            <person name="Stubbs M."/>
            <person name="Talamas J."/>
            <person name="Tchuinga P."/>
            <person name="Tenzing P."/>
            <person name="Tesfaye S."/>
            <person name="Theodore J."/>
            <person name="Thoulutsang Y."/>
            <person name="Topham K."/>
            <person name="Towey S."/>
            <person name="Tsamla T."/>
            <person name="Tsomo N."/>
            <person name="Vallee D."/>
            <person name="Vassiliev H."/>
            <person name="Venkataraman V."/>
            <person name="Vinson J."/>
            <person name="Vo A."/>
            <person name="Wade C."/>
            <person name="Wang S."/>
            <person name="Wangchuk T."/>
            <person name="Wangdi T."/>
            <person name="Whittaker C."/>
            <person name="Wilkinson J."/>
            <person name="Wu Y."/>
            <person name="Wyman D."/>
            <person name="Yadav S."/>
            <person name="Yang S."/>
            <person name="Yang X."/>
            <person name="Yeager S."/>
            <person name="Yee E."/>
            <person name="Young G."/>
            <person name="Zainoun J."/>
            <person name="Zembeck L."/>
            <person name="Zimmer A."/>
            <person name="Zody M."/>
            <person name="Lander E."/>
        </authorList>
    </citation>
    <scope>NUCLEOTIDE SEQUENCE [LARGE SCALE GENOMIC DNA]</scope>
</reference>
<dbReference type="InterPro" id="IPR036513">
    <property type="entry name" value="STAS_dom_sf"/>
</dbReference>
<dbReference type="InterPro" id="IPR002645">
    <property type="entry name" value="STAS_dom"/>
</dbReference>
<dbReference type="PROSITE" id="PS01130">
    <property type="entry name" value="SLC26A"/>
    <property type="match status" value="1"/>
</dbReference>
<protein>
    <recommendedName>
        <fullName evidence="6">STAS domain-containing protein</fullName>
    </recommendedName>
</protein>
<evidence type="ECO:0000256" key="2">
    <source>
        <dbReference type="ARBA" id="ARBA00022692"/>
    </source>
</evidence>
<dbReference type="OMA" id="QRGAMNQ"/>
<dbReference type="InterPro" id="IPR018045">
    <property type="entry name" value="S04_transporter_CS"/>
</dbReference>
<keyword evidence="4 5" id="KW-0472">Membrane</keyword>
<evidence type="ECO:0000256" key="4">
    <source>
        <dbReference type="ARBA" id="ARBA00023136"/>
    </source>
</evidence>
<dbReference type="CDD" id="cd07042">
    <property type="entry name" value="STAS_SulP_like_sulfate_transporter"/>
    <property type="match status" value="1"/>
</dbReference>
<dbReference type="eggNOG" id="KOG0236">
    <property type="taxonomic scope" value="Eukaryota"/>
</dbReference>
<feature type="transmembrane region" description="Helical" evidence="5">
    <location>
        <begin position="74"/>
        <end position="92"/>
    </location>
</feature>
<name>H2YJM2_CIOSA</name>
<evidence type="ECO:0000256" key="3">
    <source>
        <dbReference type="ARBA" id="ARBA00022989"/>
    </source>
</evidence>
<feature type="transmembrane region" description="Helical" evidence="5">
    <location>
        <begin position="317"/>
        <end position="341"/>
    </location>
</feature>
<dbReference type="PROSITE" id="PS50801">
    <property type="entry name" value="STAS"/>
    <property type="match status" value="1"/>
</dbReference>